<feature type="transmembrane region" description="Helical" evidence="7">
    <location>
        <begin position="111"/>
        <end position="131"/>
    </location>
</feature>
<comment type="caution">
    <text evidence="8">The sequence shown here is derived from an EMBL/GenBank/DDBJ whole genome shotgun (WGS) entry which is preliminary data.</text>
</comment>
<dbReference type="InterPro" id="IPR003370">
    <property type="entry name" value="Chromate_transpt"/>
</dbReference>
<dbReference type="Proteomes" id="UP000095488">
    <property type="component" value="Unassembled WGS sequence"/>
</dbReference>
<sequence length="184" mass="19935">MKKYLHLFWTYLKISATTHGGGYAMVGIMERELVETQKMMSGEDYMETVGICQTFPGPLAITSSGFIGYRLAGIGGAISCLLGVLLPSFVIIFIISTILLTFDQNPYVKAAITGIDGVVPMLILLAVVKFAAKLKKNVHNIIVAIIALIALEVFDVNPAVVIIAAAIYGLFVFRFLFRDKGGAK</sequence>
<accession>A0ABM9URQ6</accession>
<dbReference type="PANTHER" id="PTHR43663">
    <property type="entry name" value="CHROMATE TRANSPORT PROTEIN-RELATED"/>
    <property type="match status" value="1"/>
</dbReference>
<evidence type="ECO:0000256" key="2">
    <source>
        <dbReference type="ARBA" id="ARBA00005262"/>
    </source>
</evidence>
<evidence type="ECO:0000313" key="9">
    <source>
        <dbReference type="Proteomes" id="UP000095488"/>
    </source>
</evidence>
<keyword evidence="4 7" id="KW-0812">Transmembrane</keyword>
<feature type="transmembrane region" description="Helical" evidence="7">
    <location>
        <begin position="71"/>
        <end position="99"/>
    </location>
</feature>
<reference evidence="8 9" key="1">
    <citation type="submission" date="2015-09" db="EMBL/GenBank/DDBJ databases">
        <authorList>
            <consortium name="Pathogen Informatics"/>
        </authorList>
    </citation>
    <scope>NUCLEOTIDE SEQUENCE [LARGE SCALE GENOMIC DNA]</scope>
    <source>
        <strain evidence="8 9">2789STDY5834858</strain>
    </source>
</reference>
<evidence type="ECO:0000256" key="3">
    <source>
        <dbReference type="ARBA" id="ARBA00022475"/>
    </source>
</evidence>
<dbReference type="EMBL" id="CYZR01000006">
    <property type="protein sequence ID" value="CUO09639.1"/>
    <property type="molecule type" value="Genomic_DNA"/>
</dbReference>
<gene>
    <name evidence="8" type="ORF">ERS852473_01887</name>
</gene>
<evidence type="ECO:0000313" key="8">
    <source>
        <dbReference type="EMBL" id="CUO09639.1"/>
    </source>
</evidence>
<dbReference type="Pfam" id="PF02417">
    <property type="entry name" value="Chromate_transp"/>
    <property type="match status" value="1"/>
</dbReference>
<dbReference type="PANTHER" id="PTHR43663:SF2">
    <property type="entry name" value="CHROMATE TRANSPORT PROTEIN-RELATED"/>
    <property type="match status" value="1"/>
</dbReference>
<feature type="transmembrane region" description="Helical" evidence="7">
    <location>
        <begin position="138"/>
        <end position="154"/>
    </location>
</feature>
<proteinExistence type="inferred from homology"/>
<comment type="subcellular location">
    <subcellularLocation>
        <location evidence="1">Cell membrane</location>
        <topology evidence="1">Multi-pass membrane protein</topology>
    </subcellularLocation>
</comment>
<dbReference type="InterPro" id="IPR052518">
    <property type="entry name" value="CHR_Transporter"/>
</dbReference>
<evidence type="ECO:0000256" key="7">
    <source>
        <dbReference type="SAM" id="Phobius"/>
    </source>
</evidence>
<keyword evidence="5 7" id="KW-1133">Transmembrane helix</keyword>
<dbReference type="RefSeq" id="WP_055259814.1">
    <property type="nucleotide sequence ID" value="NZ_BCMV01000046.1"/>
</dbReference>
<organism evidence="8 9">
    <name type="scientific">Sarcina ventriculi</name>
    <name type="common">Clostridium ventriculi</name>
    <dbReference type="NCBI Taxonomy" id="1267"/>
    <lineage>
        <taxon>Bacteria</taxon>
        <taxon>Bacillati</taxon>
        <taxon>Bacillota</taxon>
        <taxon>Clostridia</taxon>
        <taxon>Eubacteriales</taxon>
        <taxon>Clostridiaceae</taxon>
        <taxon>Sarcina</taxon>
    </lineage>
</organism>
<name>A0ABM9URQ6_SARVE</name>
<keyword evidence="9" id="KW-1185">Reference proteome</keyword>
<evidence type="ECO:0000256" key="1">
    <source>
        <dbReference type="ARBA" id="ARBA00004651"/>
    </source>
</evidence>
<evidence type="ECO:0000256" key="4">
    <source>
        <dbReference type="ARBA" id="ARBA00022692"/>
    </source>
</evidence>
<keyword evidence="6 7" id="KW-0472">Membrane</keyword>
<evidence type="ECO:0000256" key="5">
    <source>
        <dbReference type="ARBA" id="ARBA00022989"/>
    </source>
</evidence>
<evidence type="ECO:0000256" key="6">
    <source>
        <dbReference type="ARBA" id="ARBA00023136"/>
    </source>
</evidence>
<keyword evidence="3" id="KW-1003">Cell membrane</keyword>
<comment type="similarity">
    <text evidence="2">Belongs to the chromate ion transporter (CHR) (TC 2.A.51) family.</text>
</comment>
<protein>
    <submittedName>
        <fullName evidence="8">Chromate transporter, chromate ion transporter (CHR) family</fullName>
    </submittedName>
</protein>
<feature type="transmembrane region" description="Helical" evidence="7">
    <location>
        <begin position="160"/>
        <end position="177"/>
    </location>
</feature>